<keyword evidence="3" id="KW-0210">Decarboxylase</keyword>
<dbReference type="EMBL" id="BAABBX010000001">
    <property type="protein sequence ID" value="GAA4183049.1"/>
    <property type="molecule type" value="Genomic_DNA"/>
</dbReference>
<dbReference type="Pfam" id="PF01276">
    <property type="entry name" value="OKR_DC_1"/>
    <property type="match status" value="1"/>
</dbReference>
<dbReference type="InterPro" id="IPR000310">
    <property type="entry name" value="Orn/Lys/Arg_deCO2ase_major_dom"/>
</dbReference>
<evidence type="ECO:0000256" key="1">
    <source>
        <dbReference type="ARBA" id="ARBA00001933"/>
    </source>
</evidence>
<dbReference type="InterPro" id="IPR015424">
    <property type="entry name" value="PyrdxlP-dep_Trfase"/>
</dbReference>
<evidence type="ECO:0000256" key="2">
    <source>
        <dbReference type="ARBA" id="ARBA00010671"/>
    </source>
</evidence>
<comment type="similarity">
    <text evidence="2">Belongs to the Orn/Lys/Arg decarboxylase class-I family.</text>
</comment>
<evidence type="ECO:0000259" key="6">
    <source>
        <dbReference type="Pfam" id="PF01276"/>
    </source>
</evidence>
<protein>
    <submittedName>
        <fullName evidence="8">Aminotransferase class I/II-fold pyridoxal phosphate-dependent enzyme</fullName>
    </submittedName>
</protein>
<dbReference type="Pfam" id="PF03711">
    <property type="entry name" value="OKR_DC_1_C"/>
    <property type="match status" value="1"/>
</dbReference>
<gene>
    <name evidence="8" type="ORF">GCM10022288_01890</name>
</gene>
<feature type="domain" description="Orn/Lys/Arg decarboxylase C-terminal" evidence="7">
    <location>
        <begin position="479"/>
        <end position="522"/>
    </location>
</feature>
<dbReference type="InterPro" id="IPR052357">
    <property type="entry name" value="Orn_Lys_Arg_decarboxylase-I"/>
</dbReference>
<evidence type="ECO:0000313" key="9">
    <source>
        <dbReference type="Proteomes" id="UP001500213"/>
    </source>
</evidence>
<proteinExistence type="inferred from homology"/>
<dbReference type="SUPFAM" id="SSF55904">
    <property type="entry name" value="Ornithine decarboxylase C-terminal domain"/>
    <property type="match status" value="1"/>
</dbReference>
<keyword evidence="8" id="KW-0032">Aminotransferase</keyword>
<organism evidence="8 9">
    <name type="scientific">Gryllotalpicola kribbensis</name>
    <dbReference type="NCBI Taxonomy" id="993084"/>
    <lineage>
        <taxon>Bacteria</taxon>
        <taxon>Bacillati</taxon>
        <taxon>Actinomycetota</taxon>
        <taxon>Actinomycetes</taxon>
        <taxon>Micrococcales</taxon>
        <taxon>Microbacteriaceae</taxon>
        <taxon>Gryllotalpicola</taxon>
    </lineage>
</organism>
<name>A0ABP8AFG0_9MICO</name>
<accession>A0ABP8AFG0</accession>
<dbReference type="GO" id="GO:0008483">
    <property type="term" value="F:transaminase activity"/>
    <property type="evidence" value="ECO:0007669"/>
    <property type="project" value="UniProtKB-KW"/>
</dbReference>
<dbReference type="Proteomes" id="UP001500213">
    <property type="component" value="Unassembled WGS sequence"/>
</dbReference>
<evidence type="ECO:0000259" key="7">
    <source>
        <dbReference type="Pfam" id="PF03711"/>
    </source>
</evidence>
<dbReference type="InterPro" id="IPR015421">
    <property type="entry name" value="PyrdxlP-dep_Trfase_major"/>
</dbReference>
<evidence type="ECO:0000256" key="3">
    <source>
        <dbReference type="ARBA" id="ARBA00022793"/>
    </source>
</evidence>
<evidence type="ECO:0000256" key="4">
    <source>
        <dbReference type="ARBA" id="ARBA00022898"/>
    </source>
</evidence>
<dbReference type="InterPro" id="IPR036633">
    <property type="entry name" value="Prn/Lys/Arg_de-COase_C_sf"/>
</dbReference>
<sequence>MSAWITVLALSGVHSGMVSILPDPAAAGPMNTDPAAADAMSADPMDSPTPYATALRQFAARDTVRMIVPGHSGDPSASPELAEFFGAQLLRLDVAPLVSGIDLGLYTPYERSVELAAEAWGATRSWFLTNGSSQANRIAALALGFFGSRDQPVVAQRSTHSSFIDGMIIAGLDAVFVQPSIDVELGIAHGVSPARLSAALDRTPRAKAAYVVSPSYFGATPDVPALAAVAHAHGVPLVVDAAWGAHYGFHPELPPSPVALGTDGPGAGHGADLVIMSTHKLGGSLTQSAMLHLGHGAYAEALEPLVDRAFVLEQSTSESALLLASLDLARHQLQTGAARIGASLAAAEQLRAAIRERGRFRIASDAFGVAAAGDPDADVAAVDPSRVSIDVGAGGLLGHAVRSVMLRDHGIQFELSTDACVLAIVGPGSHPDLGRIVDALHSLRADDPEVATSGFVRVPLPEPGEKRMLVRDATFAAATVVPAAQAVGRVSADSLAAYPPGIPNVMPGEVITAETVEFLQHVAAAPTGFVRGAVDPAVETLRVVAE</sequence>
<evidence type="ECO:0000313" key="8">
    <source>
        <dbReference type="EMBL" id="GAA4183049.1"/>
    </source>
</evidence>
<keyword evidence="5" id="KW-0456">Lyase</keyword>
<reference evidence="9" key="1">
    <citation type="journal article" date="2019" name="Int. J. Syst. Evol. Microbiol.">
        <title>The Global Catalogue of Microorganisms (GCM) 10K type strain sequencing project: providing services to taxonomists for standard genome sequencing and annotation.</title>
        <authorList>
            <consortium name="The Broad Institute Genomics Platform"/>
            <consortium name="The Broad Institute Genome Sequencing Center for Infectious Disease"/>
            <person name="Wu L."/>
            <person name="Ma J."/>
        </authorList>
    </citation>
    <scope>NUCLEOTIDE SEQUENCE [LARGE SCALE GENOMIC DNA]</scope>
    <source>
        <strain evidence="9">JCM 17593</strain>
    </source>
</reference>
<dbReference type="SUPFAM" id="SSF53383">
    <property type="entry name" value="PLP-dependent transferases"/>
    <property type="match status" value="1"/>
</dbReference>
<keyword evidence="9" id="KW-1185">Reference proteome</keyword>
<comment type="caution">
    <text evidence="8">The sequence shown here is derived from an EMBL/GenBank/DDBJ whole genome shotgun (WGS) entry which is preliminary data.</text>
</comment>
<dbReference type="Gene3D" id="3.40.640.10">
    <property type="entry name" value="Type I PLP-dependent aspartate aminotransferase-like (Major domain)"/>
    <property type="match status" value="1"/>
</dbReference>
<comment type="cofactor">
    <cofactor evidence="1">
        <name>pyridoxal 5'-phosphate</name>
        <dbReference type="ChEBI" id="CHEBI:597326"/>
    </cofactor>
</comment>
<evidence type="ECO:0000256" key="5">
    <source>
        <dbReference type="ARBA" id="ARBA00023239"/>
    </source>
</evidence>
<feature type="domain" description="Orn/Lys/Arg decarboxylases family 1 pyridoxal-P attachment site" evidence="6">
    <location>
        <begin position="49"/>
        <end position="428"/>
    </location>
</feature>
<keyword evidence="4" id="KW-0663">Pyridoxal phosphate</keyword>
<dbReference type="Gene3D" id="3.90.105.10">
    <property type="entry name" value="Molybdopterin biosynthesis moea protein, domain 2"/>
    <property type="match status" value="1"/>
</dbReference>
<keyword evidence="8" id="KW-0808">Transferase</keyword>
<dbReference type="InterPro" id="IPR008286">
    <property type="entry name" value="Prn/Lys/Arg_de-COase_C"/>
</dbReference>
<dbReference type="PANTHER" id="PTHR43277">
    <property type="entry name" value="ARGININE DECARBOXYLASE"/>
    <property type="match status" value="1"/>
</dbReference>
<dbReference type="PANTHER" id="PTHR43277:SF4">
    <property type="entry name" value="ARGININE DECARBOXYLASE"/>
    <property type="match status" value="1"/>
</dbReference>